<gene>
    <name evidence="1" type="ORF">I5M27_17925</name>
</gene>
<evidence type="ECO:0000313" key="1">
    <source>
        <dbReference type="EMBL" id="MBK0404875.1"/>
    </source>
</evidence>
<sequence length="102" mass="11914">MSDSNLNIQLSYLYRDAGNYKQFGNIIFSNPENIPLEVISAKIRAALIDGEYFVASKWQIPALQSFHFDEELDHNWHEFEDIESTKEEVTNERSISEFLNQL</sequence>
<name>A0ABS1C672_9BACT</name>
<accession>A0ABS1C672</accession>
<keyword evidence="2" id="KW-1185">Reference proteome</keyword>
<reference evidence="1 2" key="1">
    <citation type="submission" date="2020-12" db="EMBL/GenBank/DDBJ databases">
        <title>Bacterial novel species Adhaeribacter sp. BT258 isolated from soil.</title>
        <authorList>
            <person name="Jung H.-Y."/>
        </authorList>
    </citation>
    <scope>NUCLEOTIDE SEQUENCE [LARGE SCALE GENOMIC DNA]</scope>
    <source>
        <strain evidence="1 2">BT258</strain>
    </source>
</reference>
<protein>
    <submittedName>
        <fullName evidence="1">Uncharacterized protein</fullName>
    </submittedName>
</protein>
<comment type="caution">
    <text evidence="1">The sequence shown here is derived from an EMBL/GenBank/DDBJ whole genome shotgun (WGS) entry which is preliminary data.</text>
</comment>
<dbReference type="Proteomes" id="UP000644147">
    <property type="component" value="Unassembled WGS sequence"/>
</dbReference>
<evidence type="ECO:0000313" key="2">
    <source>
        <dbReference type="Proteomes" id="UP000644147"/>
    </source>
</evidence>
<dbReference type="EMBL" id="JAEHFX010000012">
    <property type="protein sequence ID" value="MBK0404875.1"/>
    <property type="molecule type" value="Genomic_DNA"/>
</dbReference>
<dbReference type="RefSeq" id="WP_200507767.1">
    <property type="nucleotide sequence ID" value="NZ_JAEHFX010000012.1"/>
</dbReference>
<proteinExistence type="predicted"/>
<organism evidence="1 2">
    <name type="scientific">Adhaeribacter terrigena</name>
    <dbReference type="NCBI Taxonomy" id="2793070"/>
    <lineage>
        <taxon>Bacteria</taxon>
        <taxon>Pseudomonadati</taxon>
        <taxon>Bacteroidota</taxon>
        <taxon>Cytophagia</taxon>
        <taxon>Cytophagales</taxon>
        <taxon>Hymenobacteraceae</taxon>
        <taxon>Adhaeribacter</taxon>
    </lineage>
</organism>